<feature type="transmembrane region" description="Helical" evidence="1">
    <location>
        <begin position="49"/>
        <end position="72"/>
    </location>
</feature>
<reference evidence="2 3" key="1">
    <citation type="journal article" date="2023" name="Life. Sci Alliance">
        <title>Evolutionary insights into 3D genome organization and epigenetic landscape of Vigna mungo.</title>
        <authorList>
            <person name="Junaid A."/>
            <person name="Singh B."/>
            <person name="Bhatia S."/>
        </authorList>
    </citation>
    <scope>NUCLEOTIDE SEQUENCE [LARGE SCALE GENOMIC DNA]</scope>
    <source>
        <strain evidence="2">Urdbean</strain>
    </source>
</reference>
<protein>
    <submittedName>
        <fullName evidence="2">Uncharacterized protein</fullName>
    </submittedName>
</protein>
<feature type="transmembrane region" description="Helical" evidence="1">
    <location>
        <begin position="111"/>
        <end position="129"/>
    </location>
</feature>
<feature type="non-terminal residue" evidence="2">
    <location>
        <position position="1"/>
    </location>
</feature>
<proteinExistence type="predicted"/>
<keyword evidence="1" id="KW-0812">Transmembrane</keyword>
<dbReference type="Proteomes" id="UP001374535">
    <property type="component" value="Chromosome 2"/>
</dbReference>
<sequence length="206" mass="23953">QNDISTPHFDTLLTLATCQNVVGHFEIKKKAYGTKLKGKFGMKKSKLKFGGFFSFYITLSFISLSFSLWCSLLRRLLHSPLKPLHLLVLPLVTLIVLLVCLLSFFLFSFSLLIHFFHFPFLLFIFHFFFRLGRRTMGRRSCSDGCVDQQMAELPLKGREEYSHLYLRCHCFCLIFSFALLIRCSKFEALSRVSERVVLCSYVCVLF</sequence>
<evidence type="ECO:0000256" key="1">
    <source>
        <dbReference type="SAM" id="Phobius"/>
    </source>
</evidence>
<evidence type="ECO:0000313" key="2">
    <source>
        <dbReference type="EMBL" id="WVZ18475.1"/>
    </source>
</evidence>
<gene>
    <name evidence="2" type="ORF">V8G54_005797</name>
</gene>
<keyword evidence="1" id="KW-0472">Membrane</keyword>
<evidence type="ECO:0000313" key="3">
    <source>
        <dbReference type="Proteomes" id="UP001374535"/>
    </source>
</evidence>
<keyword evidence="3" id="KW-1185">Reference proteome</keyword>
<dbReference type="EMBL" id="CP144699">
    <property type="protein sequence ID" value="WVZ18475.1"/>
    <property type="molecule type" value="Genomic_DNA"/>
</dbReference>
<feature type="transmembrane region" description="Helical" evidence="1">
    <location>
        <begin position="84"/>
        <end position="105"/>
    </location>
</feature>
<keyword evidence="1" id="KW-1133">Transmembrane helix</keyword>
<dbReference type="AlphaFoldDB" id="A0AAQ3NZX2"/>
<organism evidence="2 3">
    <name type="scientific">Vigna mungo</name>
    <name type="common">Black gram</name>
    <name type="synonym">Phaseolus mungo</name>
    <dbReference type="NCBI Taxonomy" id="3915"/>
    <lineage>
        <taxon>Eukaryota</taxon>
        <taxon>Viridiplantae</taxon>
        <taxon>Streptophyta</taxon>
        <taxon>Embryophyta</taxon>
        <taxon>Tracheophyta</taxon>
        <taxon>Spermatophyta</taxon>
        <taxon>Magnoliopsida</taxon>
        <taxon>eudicotyledons</taxon>
        <taxon>Gunneridae</taxon>
        <taxon>Pentapetalae</taxon>
        <taxon>rosids</taxon>
        <taxon>fabids</taxon>
        <taxon>Fabales</taxon>
        <taxon>Fabaceae</taxon>
        <taxon>Papilionoideae</taxon>
        <taxon>50 kb inversion clade</taxon>
        <taxon>NPAAA clade</taxon>
        <taxon>indigoferoid/millettioid clade</taxon>
        <taxon>Phaseoleae</taxon>
        <taxon>Vigna</taxon>
    </lineage>
</organism>
<accession>A0AAQ3NZX2</accession>
<name>A0AAQ3NZX2_VIGMU</name>